<proteinExistence type="predicted"/>
<dbReference type="Proteomes" id="UP000447434">
    <property type="component" value="Chromosome 24"/>
</dbReference>
<dbReference type="PANTHER" id="PTHR47926:SF533">
    <property type="entry name" value="DYW DOMAIN-CONTAINING PROTEIN"/>
    <property type="match status" value="1"/>
</dbReference>
<gene>
    <name evidence="2" type="ORF">Lalb_Chr24g0400651</name>
</gene>
<dbReference type="NCBIfam" id="TIGR00756">
    <property type="entry name" value="PPR"/>
    <property type="match status" value="1"/>
</dbReference>
<dbReference type="InterPro" id="IPR046960">
    <property type="entry name" value="PPR_At4g14850-like_plant"/>
</dbReference>
<dbReference type="EMBL" id="WOCE01000024">
    <property type="protein sequence ID" value="KAE9586328.1"/>
    <property type="molecule type" value="Genomic_DNA"/>
</dbReference>
<evidence type="ECO:0000313" key="3">
    <source>
        <dbReference type="Proteomes" id="UP000447434"/>
    </source>
</evidence>
<dbReference type="OrthoDB" id="1935468at2759"/>
<dbReference type="PANTHER" id="PTHR47926">
    <property type="entry name" value="PENTATRICOPEPTIDE REPEAT-CONTAINING PROTEIN"/>
    <property type="match status" value="1"/>
</dbReference>
<keyword evidence="3" id="KW-1185">Reference proteome</keyword>
<dbReference type="InterPro" id="IPR011990">
    <property type="entry name" value="TPR-like_helical_dom_sf"/>
</dbReference>
<dbReference type="AlphaFoldDB" id="A0A6A4NI07"/>
<dbReference type="Gene3D" id="1.25.40.10">
    <property type="entry name" value="Tetratricopeptide repeat domain"/>
    <property type="match status" value="1"/>
</dbReference>
<dbReference type="GO" id="GO:0003723">
    <property type="term" value="F:RNA binding"/>
    <property type="evidence" value="ECO:0007669"/>
    <property type="project" value="InterPro"/>
</dbReference>
<evidence type="ECO:0000256" key="1">
    <source>
        <dbReference type="ARBA" id="ARBA00022737"/>
    </source>
</evidence>
<comment type="caution">
    <text evidence="2">The sequence shown here is derived from an EMBL/GenBank/DDBJ whole genome shotgun (WGS) entry which is preliminary data.</text>
</comment>
<reference evidence="3" key="1">
    <citation type="journal article" date="2020" name="Nat. Commun.">
        <title>Genome sequence of the cluster root forming white lupin.</title>
        <authorList>
            <person name="Hufnagel B."/>
            <person name="Marques A."/>
            <person name="Soriano A."/>
            <person name="Marques L."/>
            <person name="Divol F."/>
            <person name="Doumas P."/>
            <person name="Sallet E."/>
            <person name="Mancinotti D."/>
            <person name="Carrere S."/>
            <person name="Marande W."/>
            <person name="Arribat S."/>
            <person name="Keller J."/>
            <person name="Huneau C."/>
            <person name="Blein T."/>
            <person name="Aime D."/>
            <person name="Laguerre M."/>
            <person name="Taylor J."/>
            <person name="Schubert V."/>
            <person name="Nelson M."/>
            <person name="Geu-Flores F."/>
            <person name="Crespi M."/>
            <person name="Gallardo-Guerrero K."/>
            <person name="Delaux P.-M."/>
            <person name="Salse J."/>
            <person name="Berges H."/>
            <person name="Guyot R."/>
            <person name="Gouzy J."/>
            <person name="Peret B."/>
        </authorList>
    </citation>
    <scope>NUCLEOTIDE SEQUENCE [LARGE SCALE GENOMIC DNA]</scope>
    <source>
        <strain evidence="3">cv. Amiga</strain>
    </source>
</reference>
<dbReference type="InterPro" id="IPR002885">
    <property type="entry name" value="PPR_rpt"/>
</dbReference>
<evidence type="ECO:0000313" key="2">
    <source>
        <dbReference type="EMBL" id="KAE9586328.1"/>
    </source>
</evidence>
<protein>
    <submittedName>
        <fullName evidence="2">Putative pentatricopeptide</fullName>
    </submittedName>
</protein>
<sequence length="88" mass="9714">MKAHGSLPNRYTYPSDIKACCNMSKVWNSKLVHGSTLRCGVDGDVFIGTCLIEMYGKCGEIGDAWKVFDGMSVRSVISWTAMVVPYVM</sequence>
<accession>A0A6A4NI07</accession>
<dbReference type="GO" id="GO:0009451">
    <property type="term" value="P:RNA modification"/>
    <property type="evidence" value="ECO:0007669"/>
    <property type="project" value="InterPro"/>
</dbReference>
<organism evidence="2 3">
    <name type="scientific">Lupinus albus</name>
    <name type="common">White lupine</name>
    <name type="synonym">Lupinus termis</name>
    <dbReference type="NCBI Taxonomy" id="3870"/>
    <lineage>
        <taxon>Eukaryota</taxon>
        <taxon>Viridiplantae</taxon>
        <taxon>Streptophyta</taxon>
        <taxon>Embryophyta</taxon>
        <taxon>Tracheophyta</taxon>
        <taxon>Spermatophyta</taxon>
        <taxon>Magnoliopsida</taxon>
        <taxon>eudicotyledons</taxon>
        <taxon>Gunneridae</taxon>
        <taxon>Pentapetalae</taxon>
        <taxon>rosids</taxon>
        <taxon>fabids</taxon>
        <taxon>Fabales</taxon>
        <taxon>Fabaceae</taxon>
        <taxon>Papilionoideae</taxon>
        <taxon>50 kb inversion clade</taxon>
        <taxon>genistoids sensu lato</taxon>
        <taxon>core genistoids</taxon>
        <taxon>Genisteae</taxon>
        <taxon>Lupinus</taxon>
    </lineage>
</organism>
<keyword evidence="1" id="KW-0677">Repeat</keyword>
<name>A0A6A4NI07_LUPAL</name>